<evidence type="ECO:0000313" key="1">
    <source>
        <dbReference type="Proteomes" id="UP000827889"/>
    </source>
</evidence>
<sequence length="187" mass="21632">MERRDSGIARRAWDVLRLALLCARRGGVFRRLLAVKFRVAVTRFLKSIGGGRCGYSSSMPQGRIHYGERQLSFEETPIFRVKMHRPRGSMRSHFCLPRIPCISPDVDFNDGFGDDEDSGECDWERKILVADGDRGECVYDERASESSEEEGIDERAEEFIAKFYEQMRLQRQISYLQYTEMLNKATS</sequence>
<organism evidence="1 2">
    <name type="scientific">Rhodamnia argentea</name>
    <dbReference type="NCBI Taxonomy" id="178133"/>
    <lineage>
        <taxon>Eukaryota</taxon>
        <taxon>Viridiplantae</taxon>
        <taxon>Streptophyta</taxon>
        <taxon>Embryophyta</taxon>
        <taxon>Tracheophyta</taxon>
        <taxon>Spermatophyta</taxon>
        <taxon>Magnoliopsida</taxon>
        <taxon>eudicotyledons</taxon>
        <taxon>Gunneridae</taxon>
        <taxon>Pentapetalae</taxon>
        <taxon>rosids</taxon>
        <taxon>malvids</taxon>
        <taxon>Myrtales</taxon>
        <taxon>Myrtaceae</taxon>
        <taxon>Myrtoideae</taxon>
        <taxon>Myrteae</taxon>
        <taxon>Australasian group</taxon>
        <taxon>Rhodamnia</taxon>
    </lineage>
</organism>
<dbReference type="AlphaFoldDB" id="A0A8B8PDJ3"/>
<dbReference type="GeneID" id="115742478"/>
<dbReference type="KEGG" id="rarg:115742478"/>
<dbReference type="PANTHER" id="PTHR33265:SF5">
    <property type="entry name" value="COTTON FIBER PROTEIN"/>
    <property type="match status" value="1"/>
</dbReference>
<dbReference type="Pfam" id="PF05553">
    <property type="entry name" value="DUF761"/>
    <property type="match status" value="1"/>
</dbReference>
<dbReference type="PANTHER" id="PTHR33265">
    <property type="entry name" value="AVR9/CF-9 RAPIDLY ELICITED PROTEIN-RELATED"/>
    <property type="match status" value="1"/>
</dbReference>
<accession>A0A8B8PDJ3</accession>
<name>A0A8B8PDJ3_9MYRT</name>
<dbReference type="Proteomes" id="UP000827889">
    <property type="component" value="Chromosome 7"/>
</dbReference>
<reference evidence="2" key="1">
    <citation type="submission" date="2025-08" db="UniProtKB">
        <authorList>
            <consortium name="RefSeq"/>
        </authorList>
    </citation>
    <scope>IDENTIFICATION</scope>
    <source>
        <tissue evidence="2">Leaf</tissue>
    </source>
</reference>
<proteinExistence type="predicted"/>
<protein>
    <submittedName>
        <fullName evidence="2">Uncharacterized protein LOC115742478</fullName>
    </submittedName>
</protein>
<dbReference type="RefSeq" id="XP_030532642.2">
    <property type="nucleotide sequence ID" value="XM_030676782.2"/>
</dbReference>
<evidence type="ECO:0000313" key="2">
    <source>
        <dbReference type="RefSeq" id="XP_030532642.2"/>
    </source>
</evidence>
<gene>
    <name evidence="2" type="primary">LOC115742478</name>
</gene>
<keyword evidence="1" id="KW-1185">Reference proteome</keyword>
<dbReference type="InterPro" id="IPR008480">
    <property type="entry name" value="DUF761_pln"/>
</dbReference>